<evidence type="ECO:0000313" key="2">
    <source>
        <dbReference type="EMBL" id="RJF98059.1"/>
    </source>
</evidence>
<dbReference type="EMBL" id="QYUO01000001">
    <property type="protein sequence ID" value="RJF98059.1"/>
    <property type="molecule type" value="Genomic_DNA"/>
</dbReference>
<dbReference type="OrthoDB" id="5621792at2"/>
<dbReference type="PANTHER" id="PTHR13622">
    <property type="entry name" value="THIAMIN PYROPHOSPHOKINASE"/>
    <property type="match status" value="1"/>
</dbReference>
<dbReference type="Pfam" id="PF15916">
    <property type="entry name" value="DUF4743"/>
    <property type="match status" value="1"/>
</dbReference>
<reference evidence="3" key="1">
    <citation type="submission" date="2018-09" db="EMBL/GenBank/DDBJ databases">
        <authorList>
            <person name="Zhu H."/>
        </authorList>
    </citation>
    <scope>NUCLEOTIDE SEQUENCE [LARGE SCALE GENOMIC DNA]</scope>
    <source>
        <strain evidence="3">K1R23-30</strain>
    </source>
</reference>
<comment type="caution">
    <text evidence="2">The sequence shown here is derived from an EMBL/GenBank/DDBJ whole genome shotgun (WGS) entry which is preliminary data.</text>
</comment>
<evidence type="ECO:0000259" key="1">
    <source>
        <dbReference type="PROSITE" id="PS51462"/>
    </source>
</evidence>
<keyword evidence="3" id="KW-1185">Reference proteome</keyword>
<dbReference type="Pfam" id="PF00293">
    <property type="entry name" value="NUDIX"/>
    <property type="match status" value="1"/>
</dbReference>
<dbReference type="InterPro" id="IPR031804">
    <property type="entry name" value="DUF4743"/>
</dbReference>
<dbReference type="PANTHER" id="PTHR13622:SF8">
    <property type="entry name" value="THIAMIN PYROPHOSPHOKINASE 1"/>
    <property type="match status" value="1"/>
</dbReference>
<name>A0A3A3GB04_9BURK</name>
<sequence>MSLYRLYERLRRRCVPPSGNNRSFLVQQHAVGQVRHETAERLKRWPDIFSVMPHQVEFAPGLTTPTARTDAITHVAHAMHRDGLVAGWRNESVAVAAVFGEAPLFHIERAALRHFGLTLHAVHLNALTDFDRSGEMWLARRSHNKATDPGCYDTIVGGGLGNGMGITATLIKECFEEAGMPADLASQARPAGAVHVRREVPEGVHDEILFTHDLVVSKDFVPNNHDGEVQEFVRLPLQDVIELIGSSDEVTVEASFVITDFLLRSGFISPDVPGYLPLCKLVHRGEKRAGS</sequence>
<dbReference type="GO" id="GO:0044715">
    <property type="term" value="F:8-oxo-dGDP phosphatase activity"/>
    <property type="evidence" value="ECO:0007669"/>
    <property type="project" value="TreeGrafter"/>
</dbReference>
<dbReference type="PROSITE" id="PS51462">
    <property type="entry name" value="NUDIX"/>
    <property type="match status" value="1"/>
</dbReference>
<protein>
    <submittedName>
        <fullName evidence="2">DUF4743 domain-containing protein</fullName>
    </submittedName>
</protein>
<feature type="domain" description="Nudix hydrolase" evidence="1">
    <location>
        <begin position="117"/>
        <end position="257"/>
    </location>
</feature>
<dbReference type="CDD" id="cd03676">
    <property type="entry name" value="NUDIX_Tnr3_like"/>
    <property type="match status" value="1"/>
</dbReference>
<dbReference type="InterPro" id="IPR015797">
    <property type="entry name" value="NUDIX_hydrolase-like_dom_sf"/>
</dbReference>
<organism evidence="2 3">
    <name type="scientific">Noviherbaspirillum saxi</name>
    <dbReference type="NCBI Taxonomy" id="2320863"/>
    <lineage>
        <taxon>Bacteria</taxon>
        <taxon>Pseudomonadati</taxon>
        <taxon>Pseudomonadota</taxon>
        <taxon>Betaproteobacteria</taxon>
        <taxon>Burkholderiales</taxon>
        <taxon>Oxalobacteraceae</taxon>
        <taxon>Noviherbaspirillum</taxon>
    </lineage>
</organism>
<dbReference type="AlphaFoldDB" id="A0A3A3GB04"/>
<dbReference type="Gene3D" id="3.90.79.10">
    <property type="entry name" value="Nucleoside Triphosphate Pyrophosphohydrolase"/>
    <property type="match status" value="1"/>
</dbReference>
<evidence type="ECO:0000313" key="3">
    <source>
        <dbReference type="Proteomes" id="UP000265955"/>
    </source>
</evidence>
<gene>
    <name evidence="2" type="ORF">D3871_05675</name>
</gene>
<dbReference type="RefSeq" id="WP_119768005.1">
    <property type="nucleotide sequence ID" value="NZ_QYUO01000001.1"/>
</dbReference>
<dbReference type="SUPFAM" id="SSF55811">
    <property type="entry name" value="Nudix"/>
    <property type="match status" value="1"/>
</dbReference>
<dbReference type="Proteomes" id="UP000265955">
    <property type="component" value="Unassembled WGS sequence"/>
</dbReference>
<dbReference type="InterPro" id="IPR000086">
    <property type="entry name" value="NUDIX_hydrolase_dom"/>
</dbReference>
<accession>A0A3A3GB04</accession>
<proteinExistence type="predicted"/>